<organism evidence="2 3">
    <name type="scientific">Ramazzottius varieornatus</name>
    <name type="common">Water bear</name>
    <name type="synonym">Tardigrade</name>
    <dbReference type="NCBI Taxonomy" id="947166"/>
    <lineage>
        <taxon>Eukaryota</taxon>
        <taxon>Metazoa</taxon>
        <taxon>Ecdysozoa</taxon>
        <taxon>Tardigrada</taxon>
        <taxon>Eutardigrada</taxon>
        <taxon>Parachela</taxon>
        <taxon>Hypsibioidea</taxon>
        <taxon>Ramazzottiidae</taxon>
        <taxon>Ramazzottius</taxon>
    </lineage>
</organism>
<protein>
    <submittedName>
        <fullName evidence="2">Uncharacterized protein</fullName>
    </submittedName>
</protein>
<sequence>MSHREKGNNPTKATRRPRDYKTSDPESSKPIPDYFKAVVSRTREESYWVLFQYDYGVYYFLAPPKITLDIVKPLFREINSFKEKEILQ</sequence>
<proteinExistence type="predicted"/>
<dbReference type="EMBL" id="BDGG01000013">
    <property type="protein sequence ID" value="GAV06228.1"/>
    <property type="molecule type" value="Genomic_DNA"/>
</dbReference>
<comment type="caution">
    <text evidence="2">The sequence shown here is derived from an EMBL/GenBank/DDBJ whole genome shotgun (WGS) entry which is preliminary data.</text>
</comment>
<evidence type="ECO:0000313" key="2">
    <source>
        <dbReference type="EMBL" id="GAV06228.1"/>
    </source>
</evidence>
<evidence type="ECO:0000256" key="1">
    <source>
        <dbReference type="SAM" id="MobiDB-lite"/>
    </source>
</evidence>
<dbReference type="Proteomes" id="UP000186922">
    <property type="component" value="Unassembled WGS sequence"/>
</dbReference>
<dbReference type="AlphaFoldDB" id="A0A1D1W298"/>
<evidence type="ECO:0000313" key="3">
    <source>
        <dbReference type="Proteomes" id="UP000186922"/>
    </source>
</evidence>
<feature type="compositionally biased region" description="Basic and acidic residues" evidence="1">
    <location>
        <begin position="16"/>
        <end position="27"/>
    </location>
</feature>
<name>A0A1D1W298_RAMVA</name>
<reference evidence="2 3" key="1">
    <citation type="journal article" date="2016" name="Nat. Commun.">
        <title>Extremotolerant tardigrade genome and improved radiotolerance of human cultured cells by tardigrade-unique protein.</title>
        <authorList>
            <person name="Hashimoto T."/>
            <person name="Horikawa D.D."/>
            <person name="Saito Y."/>
            <person name="Kuwahara H."/>
            <person name="Kozuka-Hata H."/>
            <person name="Shin-I T."/>
            <person name="Minakuchi Y."/>
            <person name="Ohishi K."/>
            <person name="Motoyama A."/>
            <person name="Aizu T."/>
            <person name="Enomoto A."/>
            <person name="Kondo K."/>
            <person name="Tanaka S."/>
            <person name="Hara Y."/>
            <person name="Koshikawa S."/>
            <person name="Sagara H."/>
            <person name="Miura T."/>
            <person name="Yokobori S."/>
            <person name="Miyagawa K."/>
            <person name="Suzuki Y."/>
            <person name="Kubo T."/>
            <person name="Oyama M."/>
            <person name="Kohara Y."/>
            <person name="Fujiyama A."/>
            <person name="Arakawa K."/>
            <person name="Katayama T."/>
            <person name="Toyoda A."/>
            <person name="Kunieda T."/>
        </authorList>
    </citation>
    <scope>NUCLEOTIDE SEQUENCE [LARGE SCALE GENOMIC DNA]</scope>
    <source>
        <strain evidence="2 3">YOKOZUNA-1</strain>
    </source>
</reference>
<gene>
    <name evidence="2" type="primary">RvY_16249-1</name>
    <name evidence="2" type="synonym">RvY_16249.1</name>
    <name evidence="2" type="ORF">RvY_16249</name>
</gene>
<accession>A0A1D1W298</accession>
<feature type="region of interest" description="Disordered" evidence="1">
    <location>
        <begin position="1"/>
        <end position="31"/>
    </location>
</feature>
<keyword evidence="3" id="KW-1185">Reference proteome</keyword>